<dbReference type="InParanoid" id="A0A0Q9WX08"/>
<evidence type="ECO:0000313" key="3">
    <source>
        <dbReference type="Proteomes" id="UP000009192"/>
    </source>
</evidence>
<feature type="region of interest" description="Disordered" evidence="1">
    <location>
        <begin position="1"/>
        <end position="25"/>
    </location>
</feature>
<dbReference type="KEGG" id="dmo:Dmoj_GI25649"/>
<sequence length="92" mass="10173">MQANRETNAKPAQPGPTTNCLSNPPIVACTALPSASLPVSQSSARQNRLQSFDLTSAWHSSVDTLDTVCRPPLQQQQQRQRQRQQQVPLLPR</sequence>
<dbReference type="EMBL" id="CH933806">
    <property type="protein sequence ID" value="KRG00607.1"/>
    <property type="molecule type" value="Genomic_DNA"/>
</dbReference>
<reference evidence="2 3" key="1">
    <citation type="journal article" date="2007" name="Nature">
        <title>Evolution of genes and genomes on the Drosophila phylogeny.</title>
        <authorList>
            <consortium name="Drosophila 12 Genomes Consortium"/>
            <person name="Clark A.G."/>
            <person name="Eisen M.B."/>
            <person name="Smith D.R."/>
            <person name="Bergman C.M."/>
            <person name="Oliver B."/>
            <person name="Markow T.A."/>
            <person name="Kaufman T.C."/>
            <person name="Kellis M."/>
            <person name="Gelbart W."/>
            <person name="Iyer V.N."/>
            <person name="Pollard D.A."/>
            <person name="Sackton T.B."/>
            <person name="Larracuente A.M."/>
            <person name="Singh N.D."/>
            <person name="Abad J.P."/>
            <person name="Abt D.N."/>
            <person name="Adryan B."/>
            <person name="Aguade M."/>
            <person name="Akashi H."/>
            <person name="Anderson W.W."/>
            <person name="Aquadro C.F."/>
            <person name="Ardell D.H."/>
            <person name="Arguello R."/>
            <person name="Artieri C.G."/>
            <person name="Barbash D.A."/>
            <person name="Barker D."/>
            <person name="Barsanti P."/>
            <person name="Batterham P."/>
            <person name="Batzoglou S."/>
            <person name="Begun D."/>
            <person name="Bhutkar A."/>
            <person name="Blanco E."/>
            <person name="Bosak S.A."/>
            <person name="Bradley R.K."/>
            <person name="Brand A.D."/>
            <person name="Brent M.R."/>
            <person name="Brooks A.N."/>
            <person name="Brown R.H."/>
            <person name="Butlin R.K."/>
            <person name="Caggese C."/>
            <person name="Calvi B.R."/>
            <person name="Bernardo de Carvalho A."/>
            <person name="Caspi A."/>
            <person name="Castrezana S."/>
            <person name="Celniker S.E."/>
            <person name="Chang J.L."/>
            <person name="Chapple C."/>
            <person name="Chatterji S."/>
            <person name="Chinwalla A."/>
            <person name="Civetta A."/>
            <person name="Clifton S.W."/>
            <person name="Comeron J.M."/>
            <person name="Costello J.C."/>
            <person name="Coyne J.A."/>
            <person name="Daub J."/>
            <person name="David R.G."/>
            <person name="Delcher A.L."/>
            <person name="Delehaunty K."/>
            <person name="Do C.B."/>
            <person name="Ebling H."/>
            <person name="Edwards K."/>
            <person name="Eickbush T."/>
            <person name="Evans J.D."/>
            <person name="Filipski A."/>
            <person name="Findeiss S."/>
            <person name="Freyhult E."/>
            <person name="Fulton L."/>
            <person name="Fulton R."/>
            <person name="Garcia A.C."/>
            <person name="Gardiner A."/>
            <person name="Garfield D.A."/>
            <person name="Garvin B.E."/>
            <person name="Gibson G."/>
            <person name="Gilbert D."/>
            <person name="Gnerre S."/>
            <person name="Godfrey J."/>
            <person name="Good R."/>
            <person name="Gotea V."/>
            <person name="Gravely B."/>
            <person name="Greenberg A.J."/>
            <person name="Griffiths-Jones S."/>
            <person name="Gross S."/>
            <person name="Guigo R."/>
            <person name="Gustafson E.A."/>
            <person name="Haerty W."/>
            <person name="Hahn M.W."/>
            <person name="Halligan D.L."/>
            <person name="Halpern A.L."/>
            <person name="Halter G.M."/>
            <person name="Han M.V."/>
            <person name="Heger A."/>
            <person name="Hillier L."/>
            <person name="Hinrichs A.S."/>
            <person name="Holmes I."/>
            <person name="Hoskins R.A."/>
            <person name="Hubisz M.J."/>
            <person name="Hultmark D."/>
            <person name="Huntley M.A."/>
            <person name="Jaffe D.B."/>
            <person name="Jagadeeshan S."/>
            <person name="Jeck W.R."/>
            <person name="Johnson J."/>
            <person name="Jones C.D."/>
            <person name="Jordan W.C."/>
            <person name="Karpen G.H."/>
            <person name="Kataoka E."/>
            <person name="Keightley P.D."/>
            <person name="Kheradpour P."/>
            <person name="Kirkness E.F."/>
            <person name="Koerich L.B."/>
            <person name="Kristiansen K."/>
            <person name="Kudrna D."/>
            <person name="Kulathinal R.J."/>
            <person name="Kumar S."/>
            <person name="Kwok R."/>
            <person name="Lander E."/>
            <person name="Langley C.H."/>
            <person name="Lapoint R."/>
            <person name="Lazzaro B.P."/>
            <person name="Lee S.J."/>
            <person name="Levesque L."/>
            <person name="Li R."/>
            <person name="Lin C.F."/>
            <person name="Lin M.F."/>
            <person name="Lindblad-Toh K."/>
            <person name="Llopart A."/>
            <person name="Long M."/>
            <person name="Low L."/>
            <person name="Lozovsky E."/>
            <person name="Lu J."/>
            <person name="Luo M."/>
            <person name="Machado C.A."/>
            <person name="Makalowski W."/>
            <person name="Marzo M."/>
            <person name="Matsuda M."/>
            <person name="Matzkin L."/>
            <person name="McAllister B."/>
            <person name="McBride C.S."/>
            <person name="McKernan B."/>
            <person name="McKernan K."/>
            <person name="Mendez-Lago M."/>
            <person name="Minx P."/>
            <person name="Mollenhauer M.U."/>
            <person name="Montooth K."/>
            <person name="Mount S.M."/>
            <person name="Mu X."/>
            <person name="Myers E."/>
            <person name="Negre B."/>
            <person name="Newfeld S."/>
            <person name="Nielsen R."/>
            <person name="Noor M.A."/>
            <person name="O'Grady P."/>
            <person name="Pachter L."/>
            <person name="Papaceit M."/>
            <person name="Parisi M.J."/>
            <person name="Parisi M."/>
            <person name="Parts L."/>
            <person name="Pedersen J.S."/>
            <person name="Pesole G."/>
            <person name="Phillippy A.M."/>
            <person name="Ponting C.P."/>
            <person name="Pop M."/>
            <person name="Porcelli D."/>
            <person name="Powell J.R."/>
            <person name="Prohaska S."/>
            <person name="Pruitt K."/>
            <person name="Puig M."/>
            <person name="Quesneville H."/>
            <person name="Ram K.R."/>
            <person name="Rand D."/>
            <person name="Rasmussen M.D."/>
            <person name="Reed L.K."/>
            <person name="Reenan R."/>
            <person name="Reily A."/>
            <person name="Remington K.A."/>
            <person name="Rieger T.T."/>
            <person name="Ritchie M.G."/>
            <person name="Robin C."/>
            <person name="Rogers Y.H."/>
            <person name="Rohde C."/>
            <person name="Rozas J."/>
            <person name="Rubenfield M.J."/>
            <person name="Ruiz A."/>
            <person name="Russo S."/>
            <person name="Salzberg S.L."/>
            <person name="Sanchez-Gracia A."/>
            <person name="Saranga D.J."/>
            <person name="Sato H."/>
            <person name="Schaeffer S.W."/>
            <person name="Schatz M.C."/>
            <person name="Schlenke T."/>
            <person name="Schwartz R."/>
            <person name="Segarra C."/>
            <person name="Singh R.S."/>
            <person name="Sirot L."/>
            <person name="Sirota M."/>
            <person name="Sisneros N.B."/>
            <person name="Smith C.D."/>
            <person name="Smith T.F."/>
            <person name="Spieth J."/>
            <person name="Stage D.E."/>
            <person name="Stark A."/>
            <person name="Stephan W."/>
            <person name="Strausberg R.L."/>
            <person name="Strempel S."/>
            <person name="Sturgill D."/>
            <person name="Sutton G."/>
            <person name="Sutton G.G."/>
            <person name="Tao W."/>
            <person name="Teichmann S."/>
            <person name="Tobari Y.N."/>
            <person name="Tomimura Y."/>
            <person name="Tsolas J.M."/>
            <person name="Valente V.L."/>
            <person name="Venter E."/>
            <person name="Venter J.C."/>
            <person name="Vicario S."/>
            <person name="Vieira F.G."/>
            <person name="Vilella A.J."/>
            <person name="Villasante A."/>
            <person name="Walenz B."/>
            <person name="Wang J."/>
            <person name="Wasserman M."/>
            <person name="Watts T."/>
            <person name="Wilson D."/>
            <person name="Wilson R.K."/>
            <person name="Wing R.A."/>
            <person name="Wolfner M.F."/>
            <person name="Wong A."/>
            <person name="Wong G.K."/>
            <person name="Wu C.I."/>
            <person name="Wu G."/>
            <person name="Yamamoto D."/>
            <person name="Yang H.P."/>
            <person name="Yang S.P."/>
            <person name="Yorke J.A."/>
            <person name="Yoshida K."/>
            <person name="Zdobnov E."/>
            <person name="Zhang P."/>
            <person name="Zhang Y."/>
            <person name="Zimin A.V."/>
            <person name="Baldwin J."/>
            <person name="Abdouelleil A."/>
            <person name="Abdulkadir J."/>
            <person name="Abebe A."/>
            <person name="Abera B."/>
            <person name="Abreu J."/>
            <person name="Acer S.C."/>
            <person name="Aftuck L."/>
            <person name="Alexander A."/>
            <person name="An P."/>
            <person name="Anderson E."/>
            <person name="Anderson S."/>
            <person name="Arachi H."/>
            <person name="Azer M."/>
            <person name="Bachantsang P."/>
            <person name="Barry A."/>
            <person name="Bayul T."/>
            <person name="Berlin A."/>
            <person name="Bessette D."/>
            <person name="Bloom T."/>
            <person name="Blye J."/>
            <person name="Boguslavskiy L."/>
            <person name="Bonnet C."/>
            <person name="Boukhgalter B."/>
            <person name="Bourzgui I."/>
            <person name="Brown A."/>
            <person name="Cahill P."/>
            <person name="Channer S."/>
            <person name="Cheshatsang Y."/>
            <person name="Chuda L."/>
            <person name="Citroen M."/>
            <person name="Collymore A."/>
            <person name="Cooke P."/>
            <person name="Costello M."/>
            <person name="D'Aco K."/>
            <person name="Daza R."/>
            <person name="De Haan G."/>
            <person name="DeGray S."/>
            <person name="DeMaso C."/>
            <person name="Dhargay N."/>
            <person name="Dooley K."/>
            <person name="Dooley E."/>
            <person name="Doricent M."/>
            <person name="Dorje P."/>
            <person name="Dorjee K."/>
            <person name="Dupes A."/>
            <person name="Elong R."/>
            <person name="Falk J."/>
            <person name="Farina A."/>
            <person name="Faro S."/>
            <person name="Ferguson D."/>
            <person name="Fisher S."/>
            <person name="Foley C.D."/>
            <person name="Franke A."/>
            <person name="Friedrich D."/>
            <person name="Gadbois L."/>
            <person name="Gearin G."/>
            <person name="Gearin C.R."/>
            <person name="Giannoukos G."/>
            <person name="Goode T."/>
            <person name="Graham J."/>
            <person name="Grandbois E."/>
            <person name="Grewal S."/>
            <person name="Gyaltsen K."/>
            <person name="Hafez N."/>
            <person name="Hagos B."/>
            <person name="Hall J."/>
            <person name="Henson C."/>
            <person name="Hollinger A."/>
            <person name="Honan T."/>
            <person name="Huard M.D."/>
            <person name="Hughes L."/>
            <person name="Hurhula B."/>
            <person name="Husby M.E."/>
            <person name="Kamat A."/>
            <person name="Kanga B."/>
            <person name="Kashin S."/>
            <person name="Khazanovich D."/>
            <person name="Kisner P."/>
            <person name="Lance K."/>
            <person name="Lara M."/>
            <person name="Lee W."/>
            <person name="Lennon N."/>
            <person name="Letendre F."/>
            <person name="LeVine R."/>
            <person name="Lipovsky A."/>
            <person name="Liu X."/>
            <person name="Liu J."/>
            <person name="Liu S."/>
            <person name="Lokyitsang T."/>
            <person name="Lokyitsang Y."/>
            <person name="Lubonja R."/>
            <person name="Lui A."/>
            <person name="MacDonald P."/>
            <person name="Magnisalis V."/>
            <person name="Maru K."/>
            <person name="Matthews C."/>
            <person name="McCusker W."/>
            <person name="McDonough S."/>
            <person name="Mehta T."/>
            <person name="Meldrim J."/>
            <person name="Meneus L."/>
            <person name="Mihai O."/>
            <person name="Mihalev A."/>
            <person name="Mihova T."/>
            <person name="Mittelman R."/>
            <person name="Mlenga V."/>
            <person name="Montmayeur A."/>
            <person name="Mulrain L."/>
            <person name="Navidi A."/>
            <person name="Naylor J."/>
            <person name="Negash T."/>
            <person name="Nguyen T."/>
            <person name="Nguyen N."/>
            <person name="Nicol R."/>
            <person name="Norbu C."/>
            <person name="Norbu N."/>
            <person name="Novod N."/>
            <person name="O'Neill B."/>
            <person name="Osman S."/>
            <person name="Markiewicz E."/>
            <person name="Oyono O.L."/>
            <person name="Patti C."/>
            <person name="Phunkhang P."/>
            <person name="Pierre F."/>
            <person name="Priest M."/>
            <person name="Raghuraman S."/>
            <person name="Rege F."/>
            <person name="Reyes R."/>
            <person name="Rise C."/>
            <person name="Rogov P."/>
            <person name="Ross K."/>
            <person name="Ryan E."/>
            <person name="Settipalli S."/>
            <person name="Shea T."/>
            <person name="Sherpa N."/>
            <person name="Shi L."/>
            <person name="Shih D."/>
            <person name="Sparrow T."/>
            <person name="Spaulding J."/>
            <person name="Stalker J."/>
            <person name="Stange-Thomann N."/>
            <person name="Stavropoulos S."/>
            <person name="Stone C."/>
            <person name="Strader C."/>
            <person name="Tesfaye S."/>
            <person name="Thomson T."/>
            <person name="Thoulutsang Y."/>
            <person name="Thoulutsang D."/>
            <person name="Topham K."/>
            <person name="Topping I."/>
            <person name="Tsamla T."/>
            <person name="Vassiliev H."/>
            <person name="Vo A."/>
            <person name="Wangchuk T."/>
            <person name="Wangdi T."/>
            <person name="Weiand M."/>
            <person name="Wilkinson J."/>
            <person name="Wilson A."/>
            <person name="Yadav S."/>
            <person name="Young G."/>
            <person name="Yu Q."/>
            <person name="Zembek L."/>
            <person name="Zhong D."/>
            <person name="Zimmer A."/>
            <person name="Zwirko Z."/>
            <person name="Jaffe D.B."/>
            <person name="Alvarez P."/>
            <person name="Brockman W."/>
            <person name="Butler J."/>
            <person name="Chin C."/>
            <person name="Gnerre S."/>
            <person name="Grabherr M."/>
            <person name="Kleber M."/>
            <person name="Mauceli E."/>
            <person name="MacCallum I."/>
        </authorList>
    </citation>
    <scope>NUCLEOTIDE SEQUENCE [LARGE SCALE GENOMIC DNA]</scope>
    <source>
        <strain evidence="3">Tucson 15081-1352.22</strain>
    </source>
</reference>
<dbReference type="Proteomes" id="UP000009192">
    <property type="component" value="Unassembled WGS sequence"/>
</dbReference>
<evidence type="ECO:0000256" key="1">
    <source>
        <dbReference type="SAM" id="MobiDB-lite"/>
    </source>
</evidence>
<accession>A0A0Q9WX08</accession>
<protein>
    <submittedName>
        <fullName evidence="2">Uncharacterized protein</fullName>
    </submittedName>
</protein>
<dbReference type="AlphaFoldDB" id="A0A0Q9WX08"/>
<organism evidence="2 3">
    <name type="scientific">Drosophila mojavensis</name>
    <name type="common">Fruit fly</name>
    <dbReference type="NCBI Taxonomy" id="7230"/>
    <lineage>
        <taxon>Eukaryota</taxon>
        <taxon>Metazoa</taxon>
        <taxon>Ecdysozoa</taxon>
        <taxon>Arthropoda</taxon>
        <taxon>Hexapoda</taxon>
        <taxon>Insecta</taxon>
        <taxon>Pterygota</taxon>
        <taxon>Neoptera</taxon>
        <taxon>Endopterygota</taxon>
        <taxon>Diptera</taxon>
        <taxon>Brachycera</taxon>
        <taxon>Muscomorpha</taxon>
        <taxon>Ephydroidea</taxon>
        <taxon>Drosophilidae</taxon>
        <taxon>Drosophila</taxon>
    </lineage>
</organism>
<name>A0A0Q9WX08_DROMO</name>
<keyword evidence="3" id="KW-1185">Reference proteome</keyword>
<feature type="region of interest" description="Disordered" evidence="1">
    <location>
        <begin position="70"/>
        <end position="92"/>
    </location>
</feature>
<proteinExistence type="predicted"/>
<evidence type="ECO:0000313" key="2">
    <source>
        <dbReference type="EMBL" id="KRG00607.1"/>
    </source>
</evidence>
<gene>
    <name evidence="2" type="primary">Dmoj\GI25649</name>
    <name evidence="2" type="ORF">Dmoj_GI25649</name>
</gene>